<dbReference type="SUPFAM" id="SSF109604">
    <property type="entry name" value="HD-domain/PDEase-like"/>
    <property type="match status" value="1"/>
</dbReference>
<reference evidence="3 4" key="1">
    <citation type="submission" date="2021-03" db="EMBL/GenBank/DDBJ databases">
        <title>Genomic Encyclopedia of Type Strains, Phase IV (KMG-IV): sequencing the most valuable type-strain genomes for metagenomic binning, comparative biology and taxonomic classification.</title>
        <authorList>
            <person name="Goeker M."/>
        </authorList>
    </citation>
    <scope>NUCLEOTIDE SEQUENCE [LARGE SCALE GENOMIC DNA]</scope>
    <source>
        <strain evidence="3 4">DSM 1289</strain>
    </source>
</reference>
<feature type="transmembrane region" description="Helical" evidence="1">
    <location>
        <begin position="113"/>
        <end position="132"/>
    </location>
</feature>
<name>A0ABS4ECG8_9FIRM</name>
<accession>A0ABS4ECG8</accession>
<dbReference type="InterPro" id="IPR037522">
    <property type="entry name" value="HD_GYP_dom"/>
</dbReference>
<comment type="caution">
    <text evidence="3">The sequence shown here is derived from an EMBL/GenBank/DDBJ whole genome shotgun (WGS) entry which is preliminary data.</text>
</comment>
<feature type="transmembrane region" description="Helical" evidence="1">
    <location>
        <begin position="161"/>
        <end position="183"/>
    </location>
</feature>
<dbReference type="PANTHER" id="PTHR45228">
    <property type="entry name" value="CYCLIC DI-GMP PHOSPHODIESTERASE TM_0186-RELATED"/>
    <property type="match status" value="1"/>
</dbReference>
<evidence type="ECO:0000313" key="4">
    <source>
        <dbReference type="Proteomes" id="UP000767291"/>
    </source>
</evidence>
<proteinExistence type="predicted"/>
<feature type="transmembrane region" description="Helical" evidence="1">
    <location>
        <begin position="32"/>
        <end position="51"/>
    </location>
</feature>
<dbReference type="InterPro" id="IPR052020">
    <property type="entry name" value="Cyclic_di-GMP/3'3'-cGAMP_PDE"/>
</dbReference>
<protein>
    <recommendedName>
        <fullName evidence="2">HD-GYP domain-containing protein</fullName>
    </recommendedName>
</protein>
<evidence type="ECO:0000259" key="2">
    <source>
        <dbReference type="PROSITE" id="PS51832"/>
    </source>
</evidence>
<keyword evidence="1" id="KW-0472">Membrane</keyword>
<dbReference type="PROSITE" id="PS51832">
    <property type="entry name" value="HD_GYP"/>
    <property type="match status" value="1"/>
</dbReference>
<dbReference type="PANTHER" id="PTHR45228:SF1">
    <property type="entry name" value="CYCLIC DI-GMP PHOSPHODIESTERASE TM_0186"/>
    <property type="match status" value="1"/>
</dbReference>
<gene>
    <name evidence="3" type="ORF">J2Z43_002025</name>
</gene>
<feature type="transmembrane region" description="Helical" evidence="1">
    <location>
        <begin position="86"/>
        <end position="107"/>
    </location>
</feature>
<feature type="transmembrane region" description="Helical" evidence="1">
    <location>
        <begin position="139"/>
        <end position="155"/>
    </location>
</feature>
<feature type="transmembrane region" description="Helical" evidence="1">
    <location>
        <begin position="57"/>
        <end position="79"/>
    </location>
</feature>
<dbReference type="RefSeq" id="WP_209457047.1">
    <property type="nucleotide sequence ID" value="NZ_BAAACS010000004.1"/>
</dbReference>
<evidence type="ECO:0000313" key="3">
    <source>
        <dbReference type="EMBL" id="MBP1855627.1"/>
    </source>
</evidence>
<evidence type="ECO:0000256" key="1">
    <source>
        <dbReference type="SAM" id="Phobius"/>
    </source>
</evidence>
<dbReference type="Pfam" id="PF13487">
    <property type="entry name" value="HD_5"/>
    <property type="match status" value="1"/>
</dbReference>
<feature type="domain" description="HD-GYP" evidence="2">
    <location>
        <begin position="216"/>
        <end position="407"/>
    </location>
</feature>
<dbReference type="EMBL" id="JAGGJX010000004">
    <property type="protein sequence ID" value="MBP1855627.1"/>
    <property type="molecule type" value="Genomic_DNA"/>
</dbReference>
<sequence length="408" mass="47059">MRDVILDNSSHESSEKKFLQIKSSENTNMAKLGLSLYILITLFYATTKIFSNSGLDIKYIVFTYLVLLVPMVLVLGLTFTKFGQKYILYMLSSLSMYSGAYLCYMLVMFKFNIIYYIGLFFIFFSIYSLFNLGSKITHITGWSITIFYFVLYSLFNSNFHTGFIGTSIFLIGINGVGIASYYYREERLHKIFLLGVETSKINQNLSKDIELLKTKLHNSKEGLSYTIENIIIDIDEDFGLYIRRIKEYIKIISTSYAESNISDDQKNDFIDNICYAATFHKIDEFLIRFKEENYSNSKETLQKIIALYPNDDVMKYVSIIESSYTEFFDGSGSPKELSGCDIPIEARIMCAVDLYDEFTTARDPEMDHFESLGELEKCSGSIIDPYIYDLFVQNSEKLEDIVVSPKFS</sequence>
<keyword evidence="1" id="KW-0812">Transmembrane</keyword>
<keyword evidence="1" id="KW-1133">Transmembrane helix</keyword>
<dbReference type="Gene3D" id="1.10.3210.10">
    <property type="entry name" value="Hypothetical protein af1432"/>
    <property type="match status" value="1"/>
</dbReference>
<dbReference type="Proteomes" id="UP000767291">
    <property type="component" value="Unassembled WGS sequence"/>
</dbReference>
<keyword evidence="4" id="KW-1185">Reference proteome</keyword>
<organism evidence="3 4">
    <name type="scientific">Metaclostridioides mangenotii</name>
    <dbReference type="NCBI Taxonomy" id="1540"/>
    <lineage>
        <taxon>Bacteria</taxon>
        <taxon>Bacillati</taxon>
        <taxon>Bacillota</taxon>
        <taxon>Clostridia</taxon>
        <taxon>Peptostreptococcales</taxon>
        <taxon>Peptostreptococcaceae</taxon>
        <taxon>Metaclostridioides</taxon>
    </lineage>
</organism>